<protein>
    <submittedName>
        <fullName evidence="1">Uncharacterized protein</fullName>
    </submittedName>
</protein>
<dbReference type="EMBL" id="LN483116">
    <property type="protein sequence ID" value="CDZ96267.1"/>
    <property type="molecule type" value="Genomic_DNA"/>
</dbReference>
<sequence length="76" mass="8556">MWRSGASKPAAYDDGVVSGRIAPLADHVANIAVATESMTGCWHCSYYYHRAWPCCDYRHRVIIHATGWCDPRIFSP</sequence>
<proteinExistence type="predicted"/>
<reference evidence="1" key="1">
    <citation type="submission" date="2014-08" db="EMBL/GenBank/DDBJ databases">
        <authorList>
            <person name="Sharma Rahul"/>
            <person name="Thines Marco"/>
        </authorList>
    </citation>
    <scope>NUCLEOTIDE SEQUENCE</scope>
</reference>
<name>A0A0F7SGZ0_PHARH</name>
<evidence type="ECO:0000313" key="1">
    <source>
        <dbReference type="EMBL" id="CDZ96267.1"/>
    </source>
</evidence>
<dbReference type="AlphaFoldDB" id="A0A0F7SGZ0"/>
<organism evidence="1">
    <name type="scientific">Phaffia rhodozyma</name>
    <name type="common">Yeast</name>
    <name type="synonym">Xanthophyllomyces dendrorhous</name>
    <dbReference type="NCBI Taxonomy" id="264483"/>
    <lineage>
        <taxon>Eukaryota</taxon>
        <taxon>Fungi</taxon>
        <taxon>Dikarya</taxon>
        <taxon>Basidiomycota</taxon>
        <taxon>Agaricomycotina</taxon>
        <taxon>Tremellomycetes</taxon>
        <taxon>Cystofilobasidiales</taxon>
        <taxon>Mrakiaceae</taxon>
        <taxon>Phaffia</taxon>
    </lineage>
</organism>
<accession>A0A0F7SGZ0</accession>